<protein>
    <submittedName>
        <fullName evidence="1">Uncharacterized protein</fullName>
    </submittedName>
</protein>
<proteinExistence type="predicted"/>
<dbReference type="AlphaFoldDB" id="A0A508WQ51"/>
<name>A0A508WQ51_9HYPH</name>
<gene>
    <name evidence="1" type="ORF">EMEDMD4_10123</name>
</gene>
<reference evidence="1" key="1">
    <citation type="submission" date="2019-06" db="EMBL/GenBank/DDBJ databases">
        <authorList>
            <person name="Le Quere A."/>
            <person name="Colella S."/>
        </authorList>
    </citation>
    <scope>NUCLEOTIDE SEQUENCE</scope>
    <source>
        <strain evidence="1">EmedicaeMD41</strain>
    </source>
</reference>
<sequence>MYRYMMKELMLIIAGLTVCAVLFLLVLSQGAAASL</sequence>
<organism evidence="1">
    <name type="scientific">Sinorhizobium medicae</name>
    <dbReference type="NCBI Taxonomy" id="110321"/>
    <lineage>
        <taxon>Bacteria</taxon>
        <taxon>Pseudomonadati</taxon>
        <taxon>Pseudomonadota</taxon>
        <taxon>Alphaproteobacteria</taxon>
        <taxon>Hyphomicrobiales</taxon>
        <taxon>Rhizobiaceae</taxon>
        <taxon>Sinorhizobium/Ensifer group</taxon>
        <taxon>Sinorhizobium</taxon>
    </lineage>
</organism>
<accession>A0A508WQ51</accession>
<dbReference type="EMBL" id="CABFNB010000001">
    <property type="protein sequence ID" value="VTZ58947.1"/>
    <property type="molecule type" value="Genomic_DNA"/>
</dbReference>
<dbReference type="Proteomes" id="UP000507954">
    <property type="component" value="Unassembled WGS sequence"/>
</dbReference>
<evidence type="ECO:0000313" key="1">
    <source>
        <dbReference type="EMBL" id="VTZ58947.1"/>
    </source>
</evidence>